<dbReference type="SMART" id="SM00042">
    <property type="entry name" value="CUB"/>
    <property type="match status" value="1"/>
</dbReference>
<evidence type="ECO:0000259" key="11">
    <source>
        <dbReference type="PROSITE" id="PS50026"/>
    </source>
</evidence>
<dbReference type="EMBL" id="OU015569">
    <property type="protein sequence ID" value="CAG5099642.1"/>
    <property type="molecule type" value="Genomic_DNA"/>
</dbReference>
<dbReference type="PANTHER" id="PTHR24049">
    <property type="entry name" value="CRUMBS FAMILY MEMBER"/>
    <property type="match status" value="1"/>
</dbReference>
<feature type="signal peptide" evidence="9">
    <location>
        <begin position="1"/>
        <end position="17"/>
    </location>
</feature>
<dbReference type="CDD" id="cd00054">
    <property type="entry name" value="EGF_CA"/>
    <property type="match status" value="1"/>
</dbReference>
<dbReference type="InterPro" id="IPR000742">
    <property type="entry name" value="EGF"/>
</dbReference>
<comment type="caution">
    <text evidence="6">Lacks conserved residue(s) required for the propagation of feature annotation.</text>
</comment>
<dbReference type="PROSITE" id="PS01186">
    <property type="entry name" value="EGF_2"/>
    <property type="match status" value="1"/>
</dbReference>
<keyword evidence="13" id="KW-1185">Reference proteome</keyword>
<dbReference type="PROSITE" id="PS00022">
    <property type="entry name" value="EGF_1"/>
    <property type="match status" value="1"/>
</dbReference>
<dbReference type="Pfam" id="PF12661">
    <property type="entry name" value="hEGF"/>
    <property type="match status" value="1"/>
</dbReference>
<feature type="domain" description="EGF-like" evidence="11">
    <location>
        <begin position="161"/>
        <end position="197"/>
    </location>
</feature>
<evidence type="ECO:0000256" key="7">
    <source>
        <dbReference type="SAM" id="MobiDB-lite"/>
    </source>
</evidence>
<keyword evidence="8" id="KW-0812">Transmembrane</keyword>
<keyword evidence="8" id="KW-1133">Transmembrane helix</keyword>
<dbReference type="Pfam" id="PF00431">
    <property type="entry name" value="CUB"/>
    <property type="match status" value="1"/>
</dbReference>
<feature type="domain" description="CUB" evidence="10">
    <location>
        <begin position="20"/>
        <end position="133"/>
    </location>
</feature>
<feature type="domain" description="EGF-like" evidence="11">
    <location>
        <begin position="199"/>
        <end position="234"/>
    </location>
</feature>
<dbReference type="InterPro" id="IPR035914">
    <property type="entry name" value="Sperma_CUB_dom_sf"/>
</dbReference>
<dbReference type="PROSITE" id="PS01180">
    <property type="entry name" value="CUB"/>
    <property type="match status" value="1"/>
</dbReference>
<gene>
    <name evidence="12" type="ORF">OKIOD_LOCUS8173</name>
</gene>
<dbReference type="Gene3D" id="2.60.120.290">
    <property type="entry name" value="Spermadhesin, CUB domain"/>
    <property type="match status" value="1"/>
</dbReference>
<feature type="disulfide bond" evidence="5">
    <location>
        <begin position="73"/>
        <end position="90"/>
    </location>
</feature>
<dbReference type="InterPro" id="IPR018097">
    <property type="entry name" value="EGF_Ca-bd_CS"/>
</dbReference>
<dbReference type="CDD" id="cd00041">
    <property type="entry name" value="CUB"/>
    <property type="match status" value="1"/>
</dbReference>
<dbReference type="Gene3D" id="2.10.25.10">
    <property type="entry name" value="Laminin"/>
    <property type="match status" value="2"/>
</dbReference>
<keyword evidence="4 6" id="KW-1015">Disulfide bond</keyword>
<dbReference type="InterPro" id="IPR000152">
    <property type="entry name" value="EGF-type_Asp/Asn_hydroxyl_site"/>
</dbReference>
<keyword evidence="3" id="KW-0677">Repeat</keyword>
<name>A0ABN7SGP1_OIKDI</name>
<accession>A0ABN7SGP1</accession>
<evidence type="ECO:0000313" key="13">
    <source>
        <dbReference type="Proteomes" id="UP001158576"/>
    </source>
</evidence>
<evidence type="ECO:0000256" key="4">
    <source>
        <dbReference type="ARBA" id="ARBA00023157"/>
    </source>
</evidence>
<reference evidence="12 13" key="1">
    <citation type="submission" date="2021-04" db="EMBL/GenBank/DDBJ databases">
        <authorList>
            <person name="Bliznina A."/>
        </authorList>
    </citation>
    <scope>NUCLEOTIDE SEQUENCE [LARGE SCALE GENOMIC DNA]</scope>
</reference>
<feature type="disulfide bond" evidence="6">
    <location>
        <begin position="187"/>
        <end position="196"/>
    </location>
</feature>
<feature type="transmembrane region" description="Helical" evidence="8">
    <location>
        <begin position="273"/>
        <end position="297"/>
    </location>
</feature>
<feature type="chain" id="PRO_5045393962" evidence="9">
    <location>
        <begin position="18"/>
        <end position="365"/>
    </location>
</feature>
<organism evidence="12 13">
    <name type="scientific">Oikopleura dioica</name>
    <name type="common">Tunicate</name>
    <dbReference type="NCBI Taxonomy" id="34765"/>
    <lineage>
        <taxon>Eukaryota</taxon>
        <taxon>Metazoa</taxon>
        <taxon>Chordata</taxon>
        <taxon>Tunicata</taxon>
        <taxon>Appendicularia</taxon>
        <taxon>Copelata</taxon>
        <taxon>Oikopleuridae</taxon>
        <taxon>Oikopleura</taxon>
    </lineage>
</organism>
<sequence length="365" mass="39793">MKVSKRRFLLFLYFVSAQECGSRLTEPVGFIQSPNYPTPYPNNFQCSWIIGASPTDTVTISAEGFNVEPAQGCLFDYVELQTSTFTERYCGRTSRNFGENRSGQLTTTGSVQIVFQSDAGDAYLGFRLRYEITSGETLGVGDDDFSCQCVPGFVGPFCETNEDNCRINLCENGGQCIDRLNNFDCICPAGFSGPRCQTIRDPCQPNPCRNGGACESRQLEFTCFCLGWEGFLCDQPISEESEDTSSSISSSFSNETSQNTTNNNSSSGFSKSVIVYGAAGGGGIIVLGAIAAAAYFWKKKKTSSKNWVQPVNTLPKTIIEDVEAPPVADAELKRGVNLLTSKTTTHAKTSMPRSTIDFGQFSEHL</sequence>
<evidence type="ECO:0000313" key="12">
    <source>
        <dbReference type="EMBL" id="CAG5099642.1"/>
    </source>
</evidence>
<evidence type="ECO:0000259" key="10">
    <source>
        <dbReference type="PROSITE" id="PS01180"/>
    </source>
</evidence>
<keyword evidence="1 6" id="KW-0245">EGF-like domain</keyword>
<dbReference type="InterPro" id="IPR000859">
    <property type="entry name" value="CUB_dom"/>
</dbReference>
<dbReference type="SUPFAM" id="SSF57196">
    <property type="entry name" value="EGF/Laminin"/>
    <property type="match status" value="2"/>
</dbReference>
<protein>
    <submittedName>
        <fullName evidence="12">Oidioi.mRNA.OKI2018_I69.XSR.g16615.t1.cds</fullName>
    </submittedName>
</protein>
<dbReference type="PROSITE" id="PS50026">
    <property type="entry name" value="EGF_3"/>
    <property type="match status" value="2"/>
</dbReference>
<keyword evidence="8" id="KW-0472">Membrane</keyword>
<dbReference type="PANTHER" id="PTHR24049:SF22">
    <property type="entry name" value="DROSOPHILA CRUMBS HOMOLOG"/>
    <property type="match status" value="1"/>
</dbReference>
<dbReference type="PROSITE" id="PS00010">
    <property type="entry name" value="ASX_HYDROXYL"/>
    <property type="match status" value="1"/>
</dbReference>
<dbReference type="SUPFAM" id="SSF49854">
    <property type="entry name" value="Spermadhesin, CUB domain"/>
    <property type="match status" value="1"/>
</dbReference>
<evidence type="ECO:0000256" key="2">
    <source>
        <dbReference type="ARBA" id="ARBA00022729"/>
    </source>
</evidence>
<feature type="region of interest" description="Disordered" evidence="7">
    <location>
        <begin position="244"/>
        <end position="265"/>
    </location>
</feature>
<evidence type="ECO:0000256" key="3">
    <source>
        <dbReference type="ARBA" id="ARBA00022737"/>
    </source>
</evidence>
<dbReference type="SMART" id="SM00181">
    <property type="entry name" value="EGF"/>
    <property type="match status" value="2"/>
</dbReference>
<dbReference type="PROSITE" id="PS01187">
    <property type="entry name" value="EGF_CA"/>
    <property type="match status" value="1"/>
</dbReference>
<evidence type="ECO:0000256" key="6">
    <source>
        <dbReference type="PROSITE-ProRule" id="PRU00076"/>
    </source>
</evidence>
<dbReference type="SMART" id="SM00179">
    <property type="entry name" value="EGF_CA"/>
    <property type="match status" value="1"/>
</dbReference>
<dbReference type="InterPro" id="IPR013032">
    <property type="entry name" value="EGF-like_CS"/>
</dbReference>
<evidence type="ECO:0000256" key="5">
    <source>
        <dbReference type="PROSITE-ProRule" id="PRU00059"/>
    </source>
</evidence>
<dbReference type="InterPro" id="IPR051022">
    <property type="entry name" value="Notch_Cell-Fate_Det"/>
</dbReference>
<dbReference type="Proteomes" id="UP001158576">
    <property type="component" value="Chromosome XSR"/>
</dbReference>
<evidence type="ECO:0000256" key="1">
    <source>
        <dbReference type="ARBA" id="ARBA00022536"/>
    </source>
</evidence>
<keyword evidence="2 9" id="KW-0732">Signal</keyword>
<dbReference type="InterPro" id="IPR001881">
    <property type="entry name" value="EGF-like_Ca-bd_dom"/>
</dbReference>
<evidence type="ECO:0000256" key="8">
    <source>
        <dbReference type="SAM" id="Phobius"/>
    </source>
</evidence>
<proteinExistence type="predicted"/>
<evidence type="ECO:0000256" key="9">
    <source>
        <dbReference type="SAM" id="SignalP"/>
    </source>
</evidence>